<dbReference type="AlphaFoldDB" id="A0A517Y5Y0"/>
<gene>
    <name evidence="2" type="ORF">ETAA8_06010</name>
</gene>
<accession>A0A517Y5Y0</accession>
<sequence precursor="true">MKHFAFLLLALCCGSLLAQNQPSKEAPKDQPAKPVLKITPGQVIIPFDRMQRPWGELISVDLATRTGKFRRENTDEVITFTAMPYAELLHHATHGDLQDFRVGERAIFRLHENEKGEWVWLTYIQDEMNMMNGHKEFYHVDKLDAAAGQIVVTQGSADKTYIREAGIVINTDKETRFWKNGEPAKFADIQLGDKLRTKTHGVGKGKVRVAWEVFLDEASLLKFQAEQKAVHAERIAEQGAPGYVDAVADGNLSLTLFNEGELQVKQIKAGKNVRIAPAGVDRKPTAEPITAQVKSVKMMGRQCKVELTVTSPTDKFKPTELARVWAVTE</sequence>
<dbReference type="Proteomes" id="UP000315017">
    <property type="component" value="Chromosome"/>
</dbReference>
<proteinExistence type="predicted"/>
<keyword evidence="1" id="KW-0732">Signal</keyword>
<evidence type="ECO:0000313" key="3">
    <source>
        <dbReference type="Proteomes" id="UP000315017"/>
    </source>
</evidence>
<reference evidence="2 3" key="1">
    <citation type="submission" date="2019-02" db="EMBL/GenBank/DDBJ databases">
        <title>Deep-cultivation of Planctomycetes and their phenomic and genomic characterization uncovers novel biology.</title>
        <authorList>
            <person name="Wiegand S."/>
            <person name="Jogler M."/>
            <person name="Boedeker C."/>
            <person name="Pinto D."/>
            <person name="Vollmers J."/>
            <person name="Rivas-Marin E."/>
            <person name="Kohn T."/>
            <person name="Peeters S.H."/>
            <person name="Heuer A."/>
            <person name="Rast P."/>
            <person name="Oberbeckmann S."/>
            <person name="Bunk B."/>
            <person name="Jeske O."/>
            <person name="Meyerdierks A."/>
            <person name="Storesund J.E."/>
            <person name="Kallscheuer N."/>
            <person name="Luecker S."/>
            <person name="Lage O.M."/>
            <person name="Pohl T."/>
            <person name="Merkel B.J."/>
            <person name="Hornburger P."/>
            <person name="Mueller R.-W."/>
            <person name="Bruemmer F."/>
            <person name="Labrenz M."/>
            <person name="Spormann A.M."/>
            <person name="Op den Camp H."/>
            <person name="Overmann J."/>
            <person name="Amann R."/>
            <person name="Jetten M.S.M."/>
            <person name="Mascher T."/>
            <person name="Medema M.H."/>
            <person name="Devos D.P."/>
            <person name="Kaster A.-K."/>
            <person name="Ovreas L."/>
            <person name="Rohde M."/>
            <person name="Galperin M.Y."/>
            <person name="Jogler C."/>
        </authorList>
    </citation>
    <scope>NUCLEOTIDE SEQUENCE [LARGE SCALE GENOMIC DNA]</scope>
    <source>
        <strain evidence="2 3">ETA_A8</strain>
    </source>
</reference>
<feature type="chain" id="PRO_5021975196" description="DUF5666 domain-containing protein" evidence="1">
    <location>
        <begin position="19"/>
        <end position="329"/>
    </location>
</feature>
<dbReference type="RefSeq" id="WP_145084629.1">
    <property type="nucleotide sequence ID" value="NZ_CP036274.1"/>
</dbReference>
<protein>
    <recommendedName>
        <fullName evidence="4">DUF5666 domain-containing protein</fullName>
    </recommendedName>
</protein>
<feature type="signal peptide" evidence="1">
    <location>
        <begin position="1"/>
        <end position="18"/>
    </location>
</feature>
<evidence type="ECO:0000313" key="2">
    <source>
        <dbReference type="EMBL" id="QDU25532.1"/>
    </source>
</evidence>
<evidence type="ECO:0008006" key="4">
    <source>
        <dbReference type="Google" id="ProtNLM"/>
    </source>
</evidence>
<dbReference type="KEGG" id="aagg:ETAA8_06010"/>
<keyword evidence="3" id="KW-1185">Reference proteome</keyword>
<dbReference type="OrthoDB" id="259443at2"/>
<organism evidence="2 3">
    <name type="scientific">Anatilimnocola aggregata</name>
    <dbReference type="NCBI Taxonomy" id="2528021"/>
    <lineage>
        <taxon>Bacteria</taxon>
        <taxon>Pseudomonadati</taxon>
        <taxon>Planctomycetota</taxon>
        <taxon>Planctomycetia</taxon>
        <taxon>Pirellulales</taxon>
        <taxon>Pirellulaceae</taxon>
        <taxon>Anatilimnocola</taxon>
    </lineage>
</organism>
<name>A0A517Y5Y0_9BACT</name>
<dbReference type="EMBL" id="CP036274">
    <property type="protein sequence ID" value="QDU25532.1"/>
    <property type="molecule type" value="Genomic_DNA"/>
</dbReference>
<evidence type="ECO:0000256" key="1">
    <source>
        <dbReference type="SAM" id="SignalP"/>
    </source>
</evidence>